<dbReference type="InterPro" id="IPR036097">
    <property type="entry name" value="HisK_dim/P_sf"/>
</dbReference>
<dbReference type="GO" id="GO:0016301">
    <property type="term" value="F:kinase activity"/>
    <property type="evidence" value="ECO:0007669"/>
    <property type="project" value="UniProtKB-KW"/>
</dbReference>
<dbReference type="InterPro" id="IPR038318">
    <property type="entry name" value="KdpD_sf"/>
</dbReference>
<keyword evidence="9" id="KW-0067">ATP-binding</keyword>
<dbReference type="PANTHER" id="PTHR45569:SF1">
    <property type="entry name" value="SENSOR PROTEIN KDPD"/>
    <property type="match status" value="1"/>
</dbReference>
<evidence type="ECO:0000256" key="2">
    <source>
        <dbReference type="ARBA" id="ARBA00004141"/>
    </source>
</evidence>
<dbReference type="Gene3D" id="1.10.287.130">
    <property type="match status" value="1"/>
</dbReference>
<dbReference type="InterPro" id="IPR036890">
    <property type="entry name" value="HATPase_C_sf"/>
</dbReference>
<keyword evidence="7" id="KW-0547">Nucleotide-binding</keyword>
<reference evidence="16" key="1">
    <citation type="journal article" date="2019" name="Int. J. Syst. Evol. Microbiol.">
        <title>The Global Catalogue of Microorganisms (GCM) 10K type strain sequencing project: providing services to taxonomists for standard genome sequencing and annotation.</title>
        <authorList>
            <consortium name="The Broad Institute Genomics Platform"/>
            <consortium name="The Broad Institute Genome Sequencing Center for Infectious Disease"/>
            <person name="Wu L."/>
            <person name="Ma J."/>
        </authorList>
    </citation>
    <scope>NUCLEOTIDE SEQUENCE [LARGE SCALE GENOMIC DNA]</scope>
    <source>
        <strain evidence="16">CGMCC 1.15044</strain>
    </source>
</reference>
<evidence type="ECO:0000256" key="6">
    <source>
        <dbReference type="ARBA" id="ARBA00022692"/>
    </source>
</evidence>
<dbReference type="Pfam" id="PF13493">
    <property type="entry name" value="DUF4118"/>
    <property type="match status" value="1"/>
</dbReference>
<dbReference type="Pfam" id="PF02702">
    <property type="entry name" value="KdpD"/>
    <property type="match status" value="1"/>
</dbReference>
<evidence type="ECO:0000256" key="7">
    <source>
        <dbReference type="ARBA" id="ARBA00022741"/>
    </source>
</evidence>
<feature type="transmembrane region" description="Helical" evidence="13">
    <location>
        <begin position="351"/>
        <end position="369"/>
    </location>
</feature>
<comment type="caution">
    <text evidence="15">The sequence shown here is derived from an EMBL/GenBank/DDBJ whole genome shotgun (WGS) entry which is preliminary data.</text>
</comment>
<keyword evidence="12 13" id="KW-0472">Membrane</keyword>
<evidence type="ECO:0000256" key="11">
    <source>
        <dbReference type="ARBA" id="ARBA00023012"/>
    </source>
</evidence>
<accession>A0ABQ1FK98</accession>
<organism evidence="15 16">
    <name type="scientific">Paenibacillus physcomitrellae</name>
    <dbReference type="NCBI Taxonomy" id="1619311"/>
    <lineage>
        <taxon>Bacteria</taxon>
        <taxon>Bacillati</taxon>
        <taxon>Bacillota</taxon>
        <taxon>Bacilli</taxon>
        <taxon>Bacillales</taxon>
        <taxon>Paenibacillaceae</taxon>
        <taxon>Paenibacillus</taxon>
    </lineage>
</organism>
<gene>
    <name evidence="15" type="ORF">GCM10010917_00470</name>
</gene>
<dbReference type="InterPro" id="IPR004358">
    <property type="entry name" value="Sig_transdc_His_kin-like_C"/>
</dbReference>
<dbReference type="Pfam" id="PF00512">
    <property type="entry name" value="HisKA"/>
    <property type="match status" value="1"/>
</dbReference>
<keyword evidence="8 15" id="KW-0418">Kinase</keyword>
<dbReference type="InterPro" id="IPR005467">
    <property type="entry name" value="His_kinase_dom"/>
</dbReference>
<dbReference type="SMART" id="SM00388">
    <property type="entry name" value="HisKA"/>
    <property type="match status" value="1"/>
</dbReference>
<dbReference type="CDD" id="cd00075">
    <property type="entry name" value="HATPase"/>
    <property type="match status" value="1"/>
</dbReference>
<keyword evidence="10 13" id="KW-1133">Transmembrane helix</keyword>
<feature type="domain" description="Histidine kinase" evidence="14">
    <location>
        <begin position="628"/>
        <end position="845"/>
    </location>
</feature>
<comment type="subcellular location">
    <subcellularLocation>
        <location evidence="2">Membrane</location>
        <topology evidence="2">Multi-pass membrane protein</topology>
    </subcellularLocation>
</comment>
<dbReference type="EC" id="2.7.13.3" evidence="3"/>
<dbReference type="SMART" id="SM00387">
    <property type="entry name" value="HATPase_c"/>
    <property type="match status" value="1"/>
</dbReference>
<comment type="catalytic activity">
    <reaction evidence="1">
        <text>ATP + protein L-histidine = ADP + protein N-phospho-L-histidine.</text>
        <dbReference type="EC" id="2.7.13.3"/>
    </reaction>
</comment>
<keyword evidence="16" id="KW-1185">Reference proteome</keyword>
<evidence type="ECO:0000256" key="5">
    <source>
        <dbReference type="ARBA" id="ARBA00022679"/>
    </source>
</evidence>
<dbReference type="Gene3D" id="1.20.120.620">
    <property type="entry name" value="Backbone structure of the membrane domain of e. Coli histidine kinase receptor kdpd"/>
    <property type="match status" value="1"/>
</dbReference>
<dbReference type="Gene3D" id="3.30.565.10">
    <property type="entry name" value="Histidine kinase-like ATPase, C-terminal domain"/>
    <property type="match status" value="1"/>
</dbReference>
<dbReference type="SUPFAM" id="SSF55874">
    <property type="entry name" value="ATPase domain of HSP90 chaperone/DNA topoisomerase II/histidine kinase"/>
    <property type="match status" value="1"/>
</dbReference>
<dbReference type="InterPro" id="IPR003852">
    <property type="entry name" value="Sig_transdc_His_kinase_KdpD_N"/>
</dbReference>
<evidence type="ECO:0000256" key="9">
    <source>
        <dbReference type="ARBA" id="ARBA00022840"/>
    </source>
</evidence>
<dbReference type="Pfam" id="PF02518">
    <property type="entry name" value="HATPase_c"/>
    <property type="match status" value="1"/>
</dbReference>
<dbReference type="PANTHER" id="PTHR45569">
    <property type="entry name" value="SENSOR PROTEIN KDPD"/>
    <property type="match status" value="1"/>
</dbReference>
<keyword evidence="11" id="KW-0902">Two-component regulatory system</keyword>
<dbReference type="PRINTS" id="PR00344">
    <property type="entry name" value="BCTRLSENSOR"/>
</dbReference>
<keyword evidence="5" id="KW-0808">Transferase</keyword>
<keyword evidence="6 13" id="KW-0812">Transmembrane</keyword>
<dbReference type="CDD" id="cd00082">
    <property type="entry name" value="HisKA"/>
    <property type="match status" value="1"/>
</dbReference>
<dbReference type="Proteomes" id="UP000609323">
    <property type="component" value="Unassembled WGS sequence"/>
</dbReference>
<dbReference type="EMBL" id="BMHF01000001">
    <property type="protein sequence ID" value="GGA19779.1"/>
    <property type="molecule type" value="Genomic_DNA"/>
</dbReference>
<dbReference type="SUPFAM" id="SSF47384">
    <property type="entry name" value="Homodimeric domain of signal transducing histidine kinase"/>
    <property type="match status" value="1"/>
</dbReference>
<evidence type="ECO:0000256" key="13">
    <source>
        <dbReference type="SAM" id="Phobius"/>
    </source>
</evidence>
<dbReference type="SUPFAM" id="SSF52402">
    <property type="entry name" value="Adenine nucleotide alpha hydrolases-like"/>
    <property type="match status" value="1"/>
</dbReference>
<evidence type="ECO:0000256" key="8">
    <source>
        <dbReference type="ARBA" id="ARBA00022777"/>
    </source>
</evidence>
<dbReference type="InterPro" id="IPR027417">
    <property type="entry name" value="P-loop_NTPase"/>
</dbReference>
<keyword evidence="4" id="KW-0597">Phosphoprotein</keyword>
<feature type="transmembrane region" description="Helical" evidence="13">
    <location>
        <begin position="375"/>
        <end position="391"/>
    </location>
</feature>
<dbReference type="InterPro" id="IPR029016">
    <property type="entry name" value="GAF-like_dom_sf"/>
</dbReference>
<evidence type="ECO:0000256" key="1">
    <source>
        <dbReference type="ARBA" id="ARBA00000085"/>
    </source>
</evidence>
<dbReference type="PROSITE" id="PS50109">
    <property type="entry name" value="HIS_KIN"/>
    <property type="match status" value="1"/>
</dbReference>
<dbReference type="Gene3D" id="3.40.50.620">
    <property type="entry name" value="HUPs"/>
    <property type="match status" value="1"/>
</dbReference>
<proteinExistence type="predicted"/>
<evidence type="ECO:0000313" key="16">
    <source>
        <dbReference type="Proteomes" id="UP000609323"/>
    </source>
</evidence>
<dbReference type="InterPro" id="IPR003661">
    <property type="entry name" value="HisK_dim/P_dom"/>
</dbReference>
<protein>
    <recommendedName>
        <fullName evidence="3">histidine kinase</fullName>
        <ecNumber evidence="3">2.7.13.3</ecNumber>
    </recommendedName>
</protein>
<dbReference type="CDD" id="cd01987">
    <property type="entry name" value="USP_KdpD-like"/>
    <property type="match status" value="1"/>
</dbReference>
<dbReference type="InterPro" id="IPR014729">
    <property type="entry name" value="Rossmann-like_a/b/a_fold"/>
</dbReference>
<feature type="transmembrane region" description="Helical" evidence="13">
    <location>
        <begin position="425"/>
        <end position="444"/>
    </location>
</feature>
<evidence type="ECO:0000256" key="12">
    <source>
        <dbReference type="ARBA" id="ARBA00023136"/>
    </source>
</evidence>
<dbReference type="InterPro" id="IPR052023">
    <property type="entry name" value="Histidine_kinase_KdpD"/>
</dbReference>
<evidence type="ECO:0000313" key="15">
    <source>
        <dbReference type="EMBL" id="GGA19779.1"/>
    </source>
</evidence>
<name>A0ABQ1FK98_9BACL</name>
<dbReference type="InterPro" id="IPR003594">
    <property type="entry name" value="HATPase_dom"/>
</dbReference>
<dbReference type="InterPro" id="IPR025201">
    <property type="entry name" value="KdpD_TM"/>
</dbReference>
<dbReference type="Gene3D" id="3.30.450.40">
    <property type="match status" value="1"/>
</dbReference>
<evidence type="ECO:0000256" key="4">
    <source>
        <dbReference type="ARBA" id="ARBA00022553"/>
    </source>
</evidence>
<evidence type="ECO:0000256" key="10">
    <source>
        <dbReference type="ARBA" id="ARBA00022989"/>
    </source>
</evidence>
<sequence>MDVVLGDIGDYSRMTSSGLGRLEPLQISASKSKGVFHDFNLDAALERKPDIVLLDQLAHVNAEGCRHKRRYQDVEELLRAGIHVYTTLDIQEIESLTDIITSITEISVDERIPDNVFERADQIELVDADLDKVVERFQKGRMHPDELMQGERDFSSLYVLEKLKPLREIALKITARQLRRIALLINEETKKEDKYYQDHILVCLSSAPSNQKVIRTAARMAEVFHSQFTALYVEAPERESKGTRDNEHLKKMQLRENLKLAEQLGAQIATVYGEDIPVQIAEYVKMSGVTKLVLGRSPDRKRGVHKSSLIDKLIPLVPHMETYIIPYIGTEGVKSTGLPIKPPAFSFRDSIKSLLVLLFCTLIGVWFQHLGFREANIITVYLLGVLLNATITKGRLYSALLSILSVIVFNYFFTEPYYSLKTYDSGYLITFVVMLAASILTSTLTMRVREQARIAAQKAYRTEILLETSRKLQQAGNAAAIIEETARQLVKLLGRTVIFYPVDLNKLSEPIVFPGGEESKDRALYTGDNEKAVANWVFTNNKRAGATTDTFFGAECLYHAVRGGEGVLAVSAIAMDEGDPLDSFEQSLVIAMLGECALALEKEQLNEQQKEISMQIRQEQLRANLLRSISHDLRTPLTSILGNAGILLSNSKVLDEEQRTGLYADIYDDSIWLINLVENLLSISRIDNGTMKLNLQAELVDDVITEAMRHVTRNSQKHEIQTDLEDELLMAKMDSRLVVQVLINLVDNAIKYTQDGSIIRISAKRSGEWILVEVSDDGPGIPDADKERLFEMFYTGNNSSADGRRGLGLGLALCQSIIQAHGGTIGVRDHEPRGSVFYFTLYAEEVDIHE</sequence>
<evidence type="ECO:0000259" key="14">
    <source>
        <dbReference type="PROSITE" id="PS50109"/>
    </source>
</evidence>
<evidence type="ECO:0000256" key="3">
    <source>
        <dbReference type="ARBA" id="ARBA00012438"/>
    </source>
</evidence>
<dbReference type="Gene3D" id="3.40.50.300">
    <property type="entry name" value="P-loop containing nucleotide triphosphate hydrolases"/>
    <property type="match status" value="1"/>
</dbReference>
<feature type="transmembrane region" description="Helical" evidence="13">
    <location>
        <begin position="396"/>
        <end position="413"/>
    </location>
</feature>